<name>M2QL97_CERS8</name>
<sequence>MQLARARTERARPAPLYCARTRTRRQHPRAFALACHAAPRAGVDARLPRRRRRRRVLPIYTLVTPRAEGRRHNAYRRGLGAGRGARGHLAAPRNPAPAGACAEHGRCLTSAPARTHAPGTMITAPDDHNQDHKDKDKDEPRATKRRAKQANPPARARAHASGSPSFSPAPAARAPSREIAGGIWASLVHRWMWVGGAGCWTGSGDLDATRRAVGNHARAQG</sequence>
<feature type="region of interest" description="Disordered" evidence="1">
    <location>
        <begin position="80"/>
        <end position="175"/>
    </location>
</feature>
<gene>
    <name evidence="2" type="ORF">CERSUDRAFT_98916</name>
</gene>
<proteinExistence type="predicted"/>
<reference evidence="2 3" key="1">
    <citation type="journal article" date="2012" name="Proc. Natl. Acad. Sci. U.S.A.">
        <title>Comparative genomics of Ceriporiopsis subvermispora and Phanerochaete chrysosporium provide insight into selective ligninolysis.</title>
        <authorList>
            <person name="Fernandez-Fueyo E."/>
            <person name="Ruiz-Duenas F.J."/>
            <person name="Ferreira P."/>
            <person name="Floudas D."/>
            <person name="Hibbett D.S."/>
            <person name="Canessa P."/>
            <person name="Larrondo L.F."/>
            <person name="James T.Y."/>
            <person name="Seelenfreund D."/>
            <person name="Lobos S."/>
            <person name="Polanco R."/>
            <person name="Tello M."/>
            <person name="Honda Y."/>
            <person name="Watanabe T."/>
            <person name="Watanabe T."/>
            <person name="Ryu J.S."/>
            <person name="Kubicek C.P."/>
            <person name="Schmoll M."/>
            <person name="Gaskell J."/>
            <person name="Hammel K.E."/>
            <person name="St John F.J."/>
            <person name="Vanden Wymelenberg A."/>
            <person name="Sabat G."/>
            <person name="Splinter BonDurant S."/>
            <person name="Syed K."/>
            <person name="Yadav J.S."/>
            <person name="Doddapaneni H."/>
            <person name="Subramanian V."/>
            <person name="Lavin J.L."/>
            <person name="Oguiza J.A."/>
            <person name="Perez G."/>
            <person name="Pisabarro A.G."/>
            <person name="Ramirez L."/>
            <person name="Santoyo F."/>
            <person name="Master E."/>
            <person name="Coutinho P.M."/>
            <person name="Henrissat B."/>
            <person name="Lombard V."/>
            <person name="Magnuson J.K."/>
            <person name="Kuees U."/>
            <person name="Hori C."/>
            <person name="Igarashi K."/>
            <person name="Samejima M."/>
            <person name="Held B.W."/>
            <person name="Barry K.W."/>
            <person name="LaButti K.M."/>
            <person name="Lapidus A."/>
            <person name="Lindquist E.A."/>
            <person name="Lucas S.M."/>
            <person name="Riley R."/>
            <person name="Salamov A.A."/>
            <person name="Hoffmeister D."/>
            <person name="Schwenk D."/>
            <person name="Hadar Y."/>
            <person name="Yarden O."/>
            <person name="de Vries R.P."/>
            <person name="Wiebenga A."/>
            <person name="Stenlid J."/>
            <person name="Eastwood D."/>
            <person name="Grigoriev I.V."/>
            <person name="Berka R.M."/>
            <person name="Blanchette R.A."/>
            <person name="Kersten P."/>
            <person name="Martinez A.T."/>
            <person name="Vicuna R."/>
            <person name="Cullen D."/>
        </authorList>
    </citation>
    <scope>NUCLEOTIDE SEQUENCE [LARGE SCALE GENOMIC DNA]</scope>
    <source>
        <strain evidence="2 3">B</strain>
    </source>
</reference>
<protein>
    <submittedName>
        <fullName evidence="2">Uncharacterized protein</fullName>
    </submittedName>
</protein>
<dbReference type="HOGENOM" id="CLU_1250519_0_0_1"/>
<feature type="compositionally biased region" description="Low complexity" evidence="1">
    <location>
        <begin position="159"/>
        <end position="174"/>
    </location>
</feature>
<evidence type="ECO:0000313" key="3">
    <source>
        <dbReference type="Proteomes" id="UP000016930"/>
    </source>
</evidence>
<dbReference type="AlphaFoldDB" id="M2QL97"/>
<organism evidence="2 3">
    <name type="scientific">Ceriporiopsis subvermispora (strain B)</name>
    <name type="common">White-rot fungus</name>
    <name type="synonym">Gelatoporia subvermispora</name>
    <dbReference type="NCBI Taxonomy" id="914234"/>
    <lineage>
        <taxon>Eukaryota</taxon>
        <taxon>Fungi</taxon>
        <taxon>Dikarya</taxon>
        <taxon>Basidiomycota</taxon>
        <taxon>Agaricomycotina</taxon>
        <taxon>Agaricomycetes</taxon>
        <taxon>Polyporales</taxon>
        <taxon>Gelatoporiaceae</taxon>
        <taxon>Gelatoporia</taxon>
    </lineage>
</organism>
<accession>M2QL97</accession>
<evidence type="ECO:0000256" key="1">
    <source>
        <dbReference type="SAM" id="MobiDB-lite"/>
    </source>
</evidence>
<dbReference type="Proteomes" id="UP000016930">
    <property type="component" value="Unassembled WGS sequence"/>
</dbReference>
<feature type="compositionally biased region" description="Basic and acidic residues" evidence="1">
    <location>
        <begin position="125"/>
        <end position="142"/>
    </location>
</feature>
<keyword evidence="3" id="KW-1185">Reference proteome</keyword>
<dbReference type="EMBL" id="KB445808">
    <property type="protein sequence ID" value="EMD32905.1"/>
    <property type="molecule type" value="Genomic_DNA"/>
</dbReference>
<evidence type="ECO:0000313" key="2">
    <source>
        <dbReference type="EMBL" id="EMD32905.1"/>
    </source>
</evidence>